<organism evidence="2 3">
    <name type="scientific">Pseudoscardovia radai</name>
    <dbReference type="NCBI Taxonomy" id="987066"/>
    <lineage>
        <taxon>Bacteria</taxon>
        <taxon>Bacillati</taxon>
        <taxon>Actinomycetota</taxon>
        <taxon>Actinomycetes</taxon>
        <taxon>Bifidobacteriales</taxon>
        <taxon>Bifidobacteriaceae</taxon>
        <taxon>Pseudoscardovia</taxon>
    </lineage>
</organism>
<evidence type="ECO:0000313" key="2">
    <source>
        <dbReference type="EMBL" id="OZG51229.1"/>
    </source>
</evidence>
<dbReference type="RefSeq" id="WP_094661083.1">
    <property type="nucleotide sequence ID" value="NZ_MWWR01000010.1"/>
</dbReference>
<feature type="region of interest" description="Disordered" evidence="1">
    <location>
        <begin position="103"/>
        <end position="127"/>
    </location>
</feature>
<name>A0A261EWI2_9BIFI</name>
<accession>A0A261EWI2</accession>
<evidence type="ECO:0000256" key="1">
    <source>
        <dbReference type="SAM" id="MobiDB-lite"/>
    </source>
</evidence>
<gene>
    <name evidence="2" type="ORF">PSRA_1271</name>
</gene>
<sequence length="127" mass="13948">MIIDRITTTRAMWCPELHDGTQTLAVVSDELLCLAWRLEAVYDTETGQPLALLTHLESTAGYGGAVFGVRELGHMLNGDGLAELRTFFITCRAELQGVARREEFSRAPIDPGTPPAQAYARNDNQKG</sequence>
<keyword evidence="3" id="KW-1185">Reference proteome</keyword>
<dbReference type="EMBL" id="MWWR01000010">
    <property type="protein sequence ID" value="OZG51229.1"/>
    <property type="molecule type" value="Genomic_DNA"/>
</dbReference>
<comment type="caution">
    <text evidence="2">The sequence shown here is derived from an EMBL/GenBank/DDBJ whole genome shotgun (WGS) entry which is preliminary data.</text>
</comment>
<dbReference type="AlphaFoldDB" id="A0A261EWI2"/>
<evidence type="ECO:0000313" key="3">
    <source>
        <dbReference type="Proteomes" id="UP000216725"/>
    </source>
</evidence>
<dbReference type="Proteomes" id="UP000216725">
    <property type="component" value="Unassembled WGS sequence"/>
</dbReference>
<proteinExistence type="predicted"/>
<protein>
    <submittedName>
        <fullName evidence="2">Uncharacterized protein</fullName>
    </submittedName>
</protein>
<reference evidence="2 3" key="1">
    <citation type="journal article" date="2017" name="BMC Genomics">
        <title>Comparative genomic and phylogenomic analyses of the Bifidobacteriaceae family.</title>
        <authorList>
            <person name="Lugli G.A."/>
            <person name="Milani C."/>
            <person name="Turroni F."/>
            <person name="Duranti S."/>
            <person name="Mancabelli L."/>
            <person name="Mangifesta M."/>
            <person name="Ferrario C."/>
            <person name="Modesto M."/>
            <person name="Mattarelli P."/>
            <person name="Jiri K."/>
            <person name="van Sinderen D."/>
            <person name="Ventura M."/>
        </authorList>
    </citation>
    <scope>NUCLEOTIDE SEQUENCE [LARGE SCALE GENOMIC DNA]</scope>
    <source>
        <strain evidence="2 3">DSM 24742</strain>
    </source>
</reference>